<dbReference type="AlphaFoldDB" id="A0A4D6N0M7"/>
<feature type="compositionally biased region" description="Pro residues" evidence="2">
    <location>
        <begin position="60"/>
        <end position="88"/>
    </location>
</feature>
<feature type="compositionally biased region" description="Polar residues" evidence="2">
    <location>
        <begin position="38"/>
        <end position="55"/>
    </location>
</feature>
<name>A0A4D6N0M7_VIGUN</name>
<accession>A0A4D6N0M7</accession>
<feature type="region of interest" description="Disordered" evidence="2">
    <location>
        <begin position="1"/>
        <end position="115"/>
    </location>
</feature>
<organism evidence="3 4">
    <name type="scientific">Vigna unguiculata</name>
    <name type="common">Cowpea</name>
    <dbReference type="NCBI Taxonomy" id="3917"/>
    <lineage>
        <taxon>Eukaryota</taxon>
        <taxon>Viridiplantae</taxon>
        <taxon>Streptophyta</taxon>
        <taxon>Embryophyta</taxon>
        <taxon>Tracheophyta</taxon>
        <taxon>Spermatophyta</taxon>
        <taxon>Magnoliopsida</taxon>
        <taxon>eudicotyledons</taxon>
        <taxon>Gunneridae</taxon>
        <taxon>Pentapetalae</taxon>
        <taxon>rosids</taxon>
        <taxon>fabids</taxon>
        <taxon>Fabales</taxon>
        <taxon>Fabaceae</taxon>
        <taxon>Papilionoideae</taxon>
        <taxon>50 kb inversion clade</taxon>
        <taxon>NPAAA clade</taxon>
        <taxon>indigoferoid/millettioid clade</taxon>
        <taxon>Phaseoleae</taxon>
        <taxon>Vigna</taxon>
    </lineage>
</organism>
<keyword evidence="1" id="KW-0175">Coiled coil</keyword>
<feature type="coiled-coil region" evidence="1">
    <location>
        <begin position="166"/>
        <end position="193"/>
    </location>
</feature>
<proteinExistence type="predicted"/>
<feature type="region of interest" description="Disordered" evidence="2">
    <location>
        <begin position="138"/>
        <end position="164"/>
    </location>
</feature>
<evidence type="ECO:0000256" key="1">
    <source>
        <dbReference type="SAM" id="Coils"/>
    </source>
</evidence>
<feature type="compositionally biased region" description="Basic and acidic residues" evidence="2">
    <location>
        <begin position="10"/>
        <end position="22"/>
    </location>
</feature>
<keyword evidence="4" id="KW-1185">Reference proteome</keyword>
<sequence length="224" mass="24452">MTFGGSSNPDKGKETVKREEKRPPKKARYVLRIPGIVGSTSIPPLATRTHSAPIQSPSPAVVPSPSPSTPLVLPTPPPPVVPTPPPPVEQFENKLSQVRSEQGSCVGGSQDIIDDPAVDDTIRKKYWVEVVEGKNKGRIYGTGQLAGGRSGMKPQSTTSTSSAKEVTFLKQRLQETDEKLKATDQRLQENDQAYAELKGQFQSLHNILLTLLPPYQQVLRQKPK</sequence>
<evidence type="ECO:0008006" key="5">
    <source>
        <dbReference type="Google" id="ProtNLM"/>
    </source>
</evidence>
<evidence type="ECO:0000313" key="3">
    <source>
        <dbReference type="EMBL" id="QCE06401.1"/>
    </source>
</evidence>
<feature type="compositionally biased region" description="Polar residues" evidence="2">
    <location>
        <begin position="153"/>
        <end position="164"/>
    </location>
</feature>
<dbReference type="Proteomes" id="UP000501690">
    <property type="component" value="Linkage Group LG9"/>
</dbReference>
<protein>
    <recommendedName>
        <fullName evidence="5">Transposase</fullName>
    </recommendedName>
</protein>
<reference evidence="3 4" key="1">
    <citation type="submission" date="2019-04" db="EMBL/GenBank/DDBJ databases">
        <title>An improved genome assembly and genetic linkage map for asparagus bean, Vigna unguiculata ssp. sesquipedialis.</title>
        <authorList>
            <person name="Xia Q."/>
            <person name="Zhang R."/>
            <person name="Dong Y."/>
        </authorList>
    </citation>
    <scope>NUCLEOTIDE SEQUENCE [LARGE SCALE GENOMIC DNA]</scope>
    <source>
        <tissue evidence="3">Leaf</tissue>
    </source>
</reference>
<feature type="compositionally biased region" description="Polar residues" evidence="2">
    <location>
        <begin position="93"/>
        <end position="103"/>
    </location>
</feature>
<dbReference type="EMBL" id="CP039353">
    <property type="protein sequence ID" value="QCE06401.1"/>
    <property type="molecule type" value="Genomic_DNA"/>
</dbReference>
<evidence type="ECO:0000256" key="2">
    <source>
        <dbReference type="SAM" id="MobiDB-lite"/>
    </source>
</evidence>
<gene>
    <name evidence="3" type="ORF">DEO72_LG9g1413</name>
</gene>
<evidence type="ECO:0000313" key="4">
    <source>
        <dbReference type="Proteomes" id="UP000501690"/>
    </source>
</evidence>